<evidence type="ECO:0000256" key="1">
    <source>
        <dbReference type="ARBA" id="ARBA00000707"/>
    </source>
</evidence>
<feature type="domain" description="UCH catalytic" evidence="14">
    <location>
        <begin position="1"/>
        <end position="199"/>
    </location>
</feature>
<dbReference type="GO" id="GO:0016579">
    <property type="term" value="P:protein deubiquitination"/>
    <property type="evidence" value="ECO:0007669"/>
    <property type="project" value="InterPro"/>
</dbReference>
<evidence type="ECO:0000256" key="12">
    <source>
        <dbReference type="PROSITE-ProRule" id="PRU01393"/>
    </source>
</evidence>
<dbReference type="Gene3D" id="1.20.58.860">
    <property type="match status" value="1"/>
</dbReference>
<dbReference type="GO" id="GO:0005634">
    <property type="term" value="C:nucleus"/>
    <property type="evidence" value="ECO:0007669"/>
    <property type="project" value="UniProtKB-SubCell"/>
</dbReference>
<feature type="site" description="Transition state stabilizer" evidence="12">
    <location>
        <position position="58"/>
    </location>
</feature>
<dbReference type="InterPro" id="IPR036959">
    <property type="entry name" value="Peptidase_C12_UCH_sf"/>
</dbReference>
<accession>A0A6B2L9V9</accession>
<dbReference type="Gene3D" id="3.40.532.10">
    <property type="entry name" value="Peptidase C12, ubiquitin carboxyl-terminal hydrolase"/>
    <property type="match status" value="1"/>
</dbReference>
<feature type="active site" description="Proton donor" evidence="10 12">
    <location>
        <position position="138"/>
    </location>
</feature>
<evidence type="ECO:0000256" key="6">
    <source>
        <dbReference type="ARBA" id="ARBA00022801"/>
    </source>
</evidence>
<protein>
    <recommendedName>
        <fullName evidence="9">Ubiquitin carboxyl-terminal hydrolase</fullName>
        <ecNumber evidence="9">3.4.19.12</ecNumber>
    </recommendedName>
</protein>
<keyword evidence="13" id="KW-0175">Coiled coil</keyword>
<dbReference type="PANTHER" id="PTHR10589">
    <property type="entry name" value="UBIQUITIN CARBOXYL-TERMINAL HYDROLASE"/>
    <property type="match status" value="1"/>
</dbReference>
<keyword evidence="7 9" id="KW-0788">Thiol protease</keyword>
<dbReference type="PANTHER" id="PTHR10589:SF16">
    <property type="entry name" value="UBIQUITIN CARBOXYL-TERMINAL HYDROLASE ISOZYME L5"/>
    <property type="match status" value="1"/>
</dbReference>
<keyword evidence="4 9" id="KW-0645">Protease</keyword>
<evidence type="ECO:0000256" key="8">
    <source>
        <dbReference type="ARBA" id="ARBA00023242"/>
    </source>
</evidence>
<reference evidence="15" key="1">
    <citation type="journal article" date="2020" name="J. Eukaryot. Microbiol.">
        <title>De novo Sequencing, Assembly and Annotation of the Transcriptome for the Free-Living Testate Amoeba Arcella intermedia.</title>
        <authorList>
            <person name="Ribeiro G.M."/>
            <person name="Porfirio-Sousa A.L."/>
            <person name="Maurer-Alcala X.X."/>
            <person name="Katz L.A."/>
            <person name="Lahr D.J.G."/>
        </authorList>
    </citation>
    <scope>NUCLEOTIDE SEQUENCE</scope>
</reference>
<feature type="site" description="Important for enzyme activity" evidence="11 12">
    <location>
        <position position="153"/>
    </location>
</feature>
<keyword evidence="6 9" id="KW-0378">Hydrolase</keyword>
<evidence type="ECO:0000256" key="3">
    <source>
        <dbReference type="ARBA" id="ARBA00009326"/>
    </source>
</evidence>
<feature type="coiled-coil region" evidence="13">
    <location>
        <begin position="234"/>
        <end position="314"/>
    </location>
</feature>
<evidence type="ECO:0000256" key="5">
    <source>
        <dbReference type="ARBA" id="ARBA00022786"/>
    </source>
</evidence>
<dbReference type="GO" id="GO:0006511">
    <property type="term" value="P:ubiquitin-dependent protein catabolic process"/>
    <property type="evidence" value="ECO:0007669"/>
    <property type="project" value="UniProtKB-UniRule"/>
</dbReference>
<organism evidence="15">
    <name type="scientific">Arcella intermedia</name>
    <dbReference type="NCBI Taxonomy" id="1963864"/>
    <lineage>
        <taxon>Eukaryota</taxon>
        <taxon>Amoebozoa</taxon>
        <taxon>Tubulinea</taxon>
        <taxon>Elardia</taxon>
        <taxon>Arcellinida</taxon>
        <taxon>Sphaerothecina</taxon>
        <taxon>Arcellidae</taxon>
        <taxon>Arcella</taxon>
    </lineage>
</organism>
<dbReference type="Pfam" id="PF01088">
    <property type="entry name" value="Peptidase_C12"/>
    <property type="match status" value="1"/>
</dbReference>
<name>A0A6B2L9V9_9EUKA</name>
<dbReference type="FunFam" id="3.40.532.10:FF:000003">
    <property type="entry name" value="Ubiquitin carboxyl-terminal hydrolase"/>
    <property type="match status" value="1"/>
</dbReference>
<comment type="subcellular location">
    <subcellularLocation>
        <location evidence="2">Nucleus</location>
    </subcellularLocation>
</comment>
<evidence type="ECO:0000256" key="2">
    <source>
        <dbReference type="ARBA" id="ARBA00004123"/>
    </source>
</evidence>
<feature type="active site" description="Nucleophile" evidence="10 12">
    <location>
        <position position="64"/>
    </location>
</feature>
<dbReference type="InterPro" id="IPR038765">
    <property type="entry name" value="Papain-like_cys_pep_sf"/>
</dbReference>
<dbReference type="InterPro" id="IPR041507">
    <property type="entry name" value="UCH_C"/>
</dbReference>
<evidence type="ECO:0000256" key="11">
    <source>
        <dbReference type="PIRSR" id="PIRSR038120-2"/>
    </source>
</evidence>
<sequence length="314" mass="35786">MIEGIGVKGLQVEELYVLDDAVFEEIKPIYGLVFLFKYEPSVDNRPICDSPDVYFAKQVVPNACATQAILSILLNSKGISLGPALTEFKDITRDFPPEVKGLAIGNQAVLKKVHNSFSRPEPFSIEKDPSLEAEDAFHFLSYLPINGTLYELDGLKAGPIALAPCTDDNWLQQVKPFIQKRIDTYSKSEIRFNLMAIIKNRKDHLVEVLGGLQVQKGKLEEAVKARGDAMEITDDDLATQLRILEERMEQTEIQIASEEERYKNWKAENQRRKHNYIPFLFNLLKVLGEKDQLLPLLEKAKEKQKQRAKEKQKQ</sequence>
<evidence type="ECO:0000256" key="13">
    <source>
        <dbReference type="SAM" id="Coils"/>
    </source>
</evidence>
<keyword evidence="5 9" id="KW-0833">Ubl conjugation pathway</keyword>
<dbReference type="PROSITE" id="PS52049">
    <property type="entry name" value="ULD"/>
    <property type="match status" value="1"/>
</dbReference>
<dbReference type="GO" id="GO:0004843">
    <property type="term" value="F:cysteine-type deubiquitinase activity"/>
    <property type="evidence" value="ECO:0007669"/>
    <property type="project" value="UniProtKB-UniRule"/>
</dbReference>
<dbReference type="InterPro" id="IPR017390">
    <property type="entry name" value="Ubiquitinyl_hydrolase_UCH37"/>
</dbReference>
<dbReference type="PIRSF" id="PIRSF038120">
    <property type="entry name" value="Ubiquitinyl_hydrolase_UCH37"/>
    <property type="match status" value="1"/>
</dbReference>
<dbReference type="SUPFAM" id="SSF54001">
    <property type="entry name" value="Cysteine proteinases"/>
    <property type="match status" value="1"/>
</dbReference>
<dbReference type="EMBL" id="GIBP01004736">
    <property type="protein sequence ID" value="NDV33705.1"/>
    <property type="molecule type" value="Transcribed_RNA"/>
</dbReference>
<proteinExistence type="inferred from homology"/>
<evidence type="ECO:0000313" key="15">
    <source>
        <dbReference type="EMBL" id="NDV33705.1"/>
    </source>
</evidence>
<dbReference type="PROSITE" id="PS52048">
    <property type="entry name" value="UCH_DOMAIN"/>
    <property type="match status" value="1"/>
</dbReference>
<dbReference type="EC" id="3.4.19.12" evidence="9"/>
<comment type="similarity">
    <text evidence="3 9 12">Belongs to the peptidase C12 family.</text>
</comment>
<keyword evidence="8" id="KW-0539">Nucleus</keyword>
<dbReference type="CDD" id="cd09617">
    <property type="entry name" value="Peptidase_C12_UCH37_BAP1"/>
    <property type="match status" value="1"/>
</dbReference>
<evidence type="ECO:0000256" key="9">
    <source>
        <dbReference type="PIRNR" id="PIRNR038120"/>
    </source>
</evidence>
<dbReference type="Pfam" id="PF18031">
    <property type="entry name" value="UCH_C"/>
    <property type="match status" value="1"/>
</dbReference>
<dbReference type="InterPro" id="IPR001578">
    <property type="entry name" value="Peptidase_C12_UCH"/>
</dbReference>
<dbReference type="GO" id="GO:0005737">
    <property type="term" value="C:cytoplasm"/>
    <property type="evidence" value="ECO:0007669"/>
    <property type="project" value="TreeGrafter"/>
</dbReference>
<dbReference type="AlphaFoldDB" id="A0A6B2L9V9"/>
<evidence type="ECO:0000256" key="4">
    <source>
        <dbReference type="ARBA" id="ARBA00022670"/>
    </source>
</evidence>
<evidence type="ECO:0000259" key="14">
    <source>
        <dbReference type="PROSITE" id="PS52048"/>
    </source>
</evidence>
<comment type="catalytic activity">
    <reaction evidence="1 9 12">
        <text>Thiol-dependent hydrolysis of ester, thioester, amide, peptide and isopeptide bonds formed by the C-terminal Gly of ubiquitin (a 76-residue protein attached to proteins as an intracellular targeting signal).</text>
        <dbReference type="EC" id="3.4.19.12"/>
    </reaction>
</comment>
<evidence type="ECO:0000256" key="7">
    <source>
        <dbReference type="ARBA" id="ARBA00022807"/>
    </source>
</evidence>
<evidence type="ECO:0000256" key="10">
    <source>
        <dbReference type="PIRSR" id="PIRSR038120-1"/>
    </source>
</evidence>